<dbReference type="PROSITE" id="PS51257">
    <property type="entry name" value="PROKAR_LIPOPROTEIN"/>
    <property type="match status" value="1"/>
</dbReference>
<evidence type="ECO:0000313" key="3">
    <source>
        <dbReference type="Proteomes" id="UP000006362"/>
    </source>
</evidence>
<keyword evidence="2" id="KW-0449">Lipoprotein</keyword>
<gene>
    <name evidence="2" type="ordered locus">Theam_0804</name>
</gene>
<keyword evidence="3" id="KW-1185">Reference proteome</keyword>
<reference evidence="2" key="1">
    <citation type="submission" date="2011-01" db="EMBL/GenBank/DDBJ databases">
        <title>Complete sequence of chromosome of Thermovibrio ammonificans HB-1.</title>
        <authorList>
            <consortium name="US DOE Joint Genome Institute"/>
            <person name="Lucas S."/>
            <person name="Copeland A."/>
            <person name="Lapidus A."/>
            <person name="Cheng J.-F."/>
            <person name="Goodwin L."/>
            <person name="Pitluck S."/>
            <person name="Davenport K."/>
            <person name="Detter J.C."/>
            <person name="Han C."/>
            <person name="Tapia R."/>
            <person name="Land M."/>
            <person name="Hauser L."/>
            <person name="Kyrpides N."/>
            <person name="Ivanova N."/>
            <person name="Ovchinnikova G."/>
            <person name="Vetriani C."/>
            <person name="Woyke T."/>
        </authorList>
    </citation>
    <scope>NUCLEOTIDE SEQUENCE [LARGE SCALE GENOMIC DNA]</scope>
    <source>
        <strain evidence="2">HB-1</strain>
    </source>
</reference>
<protein>
    <submittedName>
        <fullName evidence="2">Lipoprotein</fullName>
    </submittedName>
</protein>
<sequence length="148" mass="16228">MKKFLAIASVGLLFSGCATVVTNTSPVTQVKRQVCVIVPFDNYSETPLAGKRVAAIAYGVLRSKGYKVILLENEVPKSELQRFDCVIRGSVNEWRYKVGIDGEPAVSVTYMVENPKTGRTYASGTLSATEWGNKSLGVLTQELFRKAF</sequence>
<name>E8T6I7_THEA1</name>
<proteinExistence type="predicted"/>
<accession>E8T6I7</accession>
<feature type="signal peptide" evidence="1">
    <location>
        <begin position="1"/>
        <end position="20"/>
    </location>
</feature>
<evidence type="ECO:0000313" key="2">
    <source>
        <dbReference type="EMBL" id="ADU96771.1"/>
    </source>
</evidence>
<dbReference type="EMBL" id="CP002444">
    <property type="protein sequence ID" value="ADU96771.1"/>
    <property type="molecule type" value="Genomic_DNA"/>
</dbReference>
<organism evidence="2 3">
    <name type="scientific">Thermovibrio ammonificans (strain DSM 15698 / JCM 12110 / HB-1)</name>
    <dbReference type="NCBI Taxonomy" id="648996"/>
    <lineage>
        <taxon>Bacteria</taxon>
        <taxon>Pseudomonadati</taxon>
        <taxon>Aquificota</taxon>
        <taxon>Aquificia</taxon>
        <taxon>Desulfurobacteriales</taxon>
        <taxon>Desulfurobacteriaceae</taxon>
        <taxon>Thermovibrio</taxon>
    </lineage>
</organism>
<feature type="chain" id="PRO_5003227437" evidence="1">
    <location>
        <begin position="21"/>
        <end position="148"/>
    </location>
</feature>
<keyword evidence="1" id="KW-0732">Signal</keyword>
<dbReference type="RefSeq" id="WP_013537557.1">
    <property type="nucleotide sequence ID" value="NC_014926.1"/>
</dbReference>
<dbReference type="HOGENOM" id="CLU_105029_0_0_0"/>
<dbReference type="STRING" id="648996.Theam_0804"/>
<dbReference type="AlphaFoldDB" id="E8T6I7"/>
<dbReference type="Proteomes" id="UP000006362">
    <property type="component" value="Chromosome"/>
</dbReference>
<dbReference type="KEGG" id="tam:Theam_0804"/>
<dbReference type="OrthoDB" id="9791579at2"/>
<dbReference type="eggNOG" id="COG5616">
    <property type="taxonomic scope" value="Bacteria"/>
</dbReference>
<evidence type="ECO:0000256" key="1">
    <source>
        <dbReference type="SAM" id="SignalP"/>
    </source>
</evidence>